<dbReference type="Gene3D" id="3.40.50.80">
    <property type="entry name" value="Nucleotide-binding domain of ferredoxin-NADP reductase (FNR) module"/>
    <property type="match status" value="1"/>
</dbReference>
<evidence type="ECO:0000313" key="11">
    <source>
        <dbReference type="EMBL" id="MFC5907060.1"/>
    </source>
</evidence>
<keyword evidence="2" id="KW-0285">Flavoprotein</keyword>
<dbReference type="Pfam" id="PF00111">
    <property type="entry name" value="Fer2"/>
    <property type="match status" value="1"/>
</dbReference>
<dbReference type="CDD" id="cd00207">
    <property type="entry name" value="fer2"/>
    <property type="match status" value="1"/>
</dbReference>
<dbReference type="Proteomes" id="UP001596174">
    <property type="component" value="Unassembled WGS sequence"/>
</dbReference>
<evidence type="ECO:0000256" key="7">
    <source>
        <dbReference type="ARBA" id="ARBA00023004"/>
    </source>
</evidence>
<evidence type="ECO:0000256" key="3">
    <source>
        <dbReference type="ARBA" id="ARBA00022714"/>
    </source>
</evidence>
<dbReference type="SUPFAM" id="SSF63380">
    <property type="entry name" value="Riboflavin synthase domain-like"/>
    <property type="match status" value="1"/>
</dbReference>
<dbReference type="InterPro" id="IPR012675">
    <property type="entry name" value="Beta-grasp_dom_sf"/>
</dbReference>
<feature type="domain" description="2Fe-2S ferredoxin-type" evidence="9">
    <location>
        <begin position="273"/>
        <end position="362"/>
    </location>
</feature>
<keyword evidence="7" id="KW-0408">Iron</keyword>
<protein>
    <submittedName>
        <fullName evidence="11">1,2-phenylacetyl-CoA epoxidase subunit PaaE</fullName>
        <ecNumber evidence="11">1.14.13.149</ecNumber>
    </submittedName>
</protein>
<sequence length="362" mass="39048">MPGTLRAGQGAVTVPEFLPLRVAAVEPLCADAVAVTFDAPAEEYRFRAGQSLTIRRLVDGREERRSYSICAPEGGPLRIGVREVPGGLFSSWLVRDVRPGDVVEALPPLGLFTPDLSRPAHHALVAAGSGITPLLSIAATALADGESRVTLFYGNRRSDTVMFADELADLKDRYPARFQLVHVLSREPREAELLTGRIDGAHFAALLDALVDVADVDHWWLCGPLGMVEDARKVLAEAGVPGDRVHRELFFAEEGDAPEPLRHEEPEPTGPSVELTVRLDGRESSLAVPADALLLDAAQAARPDLPFACKGGVCGTCRAKVVEGTVHMRRNFALEREEVDAGYVLTCQARATSDCVTLSFDE</sequence>
<dbReference type="InterPro" id="IPR017938">
    <property type="entry name" value="Riboflavin_synthase-like_b-brl"/>
</dbReference>
<dbReference type="PRINTS" id="PR00371">
    <property type="entry name" value="FPNCR"/>
</dbReference>
<dbReference type="RefSeq" id="WP_380581239.1">
    <property type="nucleotide sequence ID" value="NZ_JBHSQJ010000023.1"/>
</dbReference>
<dbReference type="PROSITE" id="PS51085">
    <property type="entry name" value="2FE2S_FER_2"/>
    <property type="match status" value="1"/>
</dbReference>
<evidence type="ECO:0000256" key="8">
    <source>
        <dbReference type="ARBA" id="ARBA00023014"/>
    </source>
</evidence>
<dbReference type="InterPro" id="IPR011884">
    <property type="entry name" value="PaaE"/>
</dbReference>
<dbReference type="Gene3D" id="3.10.20.30">
    <property type="match status" value="1"/>
</dbReference>
<gene>
    <name evidence="11" type="primary">paaE</name>
    <name evidence="11" type="ORF">ACFP3V_07495</name>
</gene>
<dbReference type="PANTHER" id="PTHR47354">
    <property type="entry name" value="NADH OXIDOREDUCTASE HCR"/>
    <property type="match status" value="1"/>
</dbReference>
<organism evidence="11 12">
    <name type="scientific">Streptacidiphilus monticola</name>
    <dbReference type="NCBI Taxonomy" id="2161674"/>
    <lineage>
        <taxon>Bacteria</taxon>
        <taxon>Bacillati</taxon>
        <taxon>Actinomycetota</taxon>
        <taxon>Actinomycetes</taxon>
        <taxon>Kitasatosporales</taxon>
        <taxon>Streptomycetaceae</taxon>
        <taxon>Streptacidiphilus</taxon>
    </lineage>
</organism>
<dbReference type="Pfam" id="PF00970">
    <property type="entry name" value="FAD_binding_6"/>
    <property type="match status" value="1"/>
</dbReference>
<keyword evidence="4" id="KW-0479">Metal-binding</keyword>
<dbReference type="PANTHER" id="PTHR47354:SF8">
    <property type="entry name" value="1,2-PHENYLACETYL-COA EPOXIDASE, SUBUNIT E"/>
    <property type="match status" value="1"/>
</dbReference>
<dbReference type="PROSITE" id="PS51384">
    <property type="entry name" value="FAD_FR"/>
    <property type="match status" value="1"/>
</dbReference>
<reference evidence="12" key="1">
    <citation type="journal article" date="2019" name="Int. J. Syst. Evol. Microbiol.">
        <title>The Global Catalogue of Microorganisms (GCM) 10K type strain sequencing project: providing services to taxonomists for standard genome sequencing and annotation.</title>
        <authorList>
            <consortium name="The Broad Institute Genomics Platform"/>
            <consortium name="The Broad Institute Genome Sequencing Center for Infectious Disease"/>
            <person name="Wu L."/>
            <person name="Ma J."/>
        </authorList>
    </citation>
    <scope>NUCLEOTIDE SEQUENCE [LARGE SCALE GENOMIC DNA]</scope>
    <source>
        <strain evidence="12">JCM 4816</strain>
    </source>
</reference>
<dbReference type="NCBIfam" id="TIGR02160">
    <property type="entry name" value="PA_CoA_Oxy5"/>
    <property type="match status" value="1"/>
</dbReference>
<comment type="caution">
    <text evidence="11">The sequence shown here is derived from an EMBL/GenBank/DDBJ whole genome shotgun (WGS) entry which is preliminary data.</text>
</comment>
<comment type="cofactor">
    <cofactor evidence="1">
        <name>FAD</name>
        <dbReference type="ChEBI" id="CHEBI:57692"/>
    </cofactor>
</comment>
<evidence type="ECO:0000256" key="4">
    <source>
        <dbReference type="ARBA" id="ARBA00022723"/>
    </source>
</evidence>
<evidence type="ECO:0000259" key="10">
    <source>
        <dbReference type="PROSITE" id="PS51384"/>
    </source>
</evidence>
<dbReference type="SUPFAM" id="SSF54292">
    <property type="entry name" value="2Fe-2S ferredoxin-like"/>
    <property type="match status" value="1"/>
</dbReference>
<name>A0ABW1FZB6_9ACTN</name>
<dbReference type="InterPro" id="IPR039261">
    <property type="entry name" value="FNR_nucleotide-bd"/>
</dbReference>
<dbReference type="CDD" id="cd06214">
    <property type="entry name" value="PA_degradation_oxidoreductase_like"/>
    <property type="match status" value="1"/>
</dbReference>
<dbReference type="EMBL" id="JBHSQJ010000023">
    <property type="protein sequence ID" value="MFC5907060.1"/>
    <property type="molecule type" value="Genomic_DNA"/>
</dbReference>
<feature type="domain" description="FAD-binding FR-type" evidence="10">
    <location>
        <begin position="15"/>
        <end position="115"/>
    </location>
</feature>
<dbReference type="Pfam" id="PF00175">
    <property type="entry name" value="NAD_binding_1"/>
    <property type="match status" value="1"/>
</dbReference>
<evidence type="ECO:0000256" key="1">
    <source>
        <dbReference type="ARBA" id="ARBA00001974"/>
    </source>
</evidence>
<dbReference type="InterPro" id="IPR050415">
    <property type="entry name" value="MRET"/>
</dbReference>
<dbReference type="InterPro" id="IPR001041">
    <property type="entry name" value="2Fe-2S_ferredoxin-type"/>
</dbReference>
<dbReference type="InterPro" id="IPR036010">
    <property type="entry name" value="2Fe-2S_ferredoxin-like_sf"/>
</dbReference>
<dbReference type="PROSITE" id="PS00197">
    <property type="entry name" value="2FE2S_FER_1"/>
    <property type="match status" value="1"/>
</dbReference>
<keyword evidence="8" id="KW-0411">Iron-sulfur</keyword>
<keyword evidence="5" id="KW-0274">FAD</keyword>
<evidence type="ECO:0000259" key="9">
    <source>
        <dbReference type="PROSITE" id="PS51085"/>
    </source>
</evidence>
<dbReference type="EC" id="1.14.13.149" evidence="11"/>
<evidence type="ECO:0000256" key="6">
    <source>
        <dbReference type="ARBA" id="ARBA00023002"/>
    </source>
</evidence>
<keyword evidence="3" id="KW-0001">2Fe-2S</keyword>
<dbReference type="GO" id="GO:0097266">
    <property type="term" value="F:phenylacetyl-CoA 1,2-epoxidase activity"/>
    <property type="evidence" value="ECO:0007669"/>
    <property type="project" value="UniProtKB-EC"/>
</dbReference>
<evidence type="ECO:0000313" key="12">
    <source>
        <dbReference type="Proteomes" id="UP001596174"/>
    </source>
</evidence>
<dbReference type="Gene3D" id="2.40.30.10">
    <property type="entry name" value="Translation factors"/>
    <property type="match status" value="1"/>
</dbReference>
<dbReference type="InterPro" id="IPR008333">
    <property type="entry name" value="Cbr1-like_FAD-bd_dom"/>
</dbReference>
<proteinExistence type="predicted"/>
<keyword evidence="12" id="KW-1185">Reference proteome</keyword>
<dbReference type="InterPro" id="IPR006058">
    <property type="entry name" value="2Fe2S_fd_BS"/>
</dbReference>
<evidence type="ECO:0000256" key="2">
    <source>
        <dbReference type="ARBA" id="ARBA00022630"/>
    </source>
</evidence>
<evidence type="ECO:0000256" key="5">
    <source>
        <dbReference type="ARBA" id="ARBA00022827"/>
    </source>
</evidence>
<dbReference type="InterPro" id="IPR017927">
    <property type="entry name" value="FAD-bd_FR_type"/>
</dbReference>
<dbReference type="InterPro" id="IPR001709">
    <property type="entry name" value="Flavoprot_Pyr_Nucl_cyt_Rdtase"/>
</dbReference>
<accession>A0ABW1FZB6</accession>
<keyword evidence="6 11" id="KW-0560">Oxidoreductase</keyword>
<dbReference type="InterPro" id="IPR001433">
    <property type="entry name" value="OxRdtase_FAD/NAD-bd"/>
</dbReference>
<dbReference type="SUPFAM" id="SSF52343">
    <property type="entry name" value="Ferredoxin reductase-like, C-terminal NADP-linked domain"/>
    <property type="match status" value="1"/>
</dbReference>